<evidence type="ECO:0000259" key="1">
    <source>
        <dbReference type="Pfam" id="PF01411"/>
    </source>
</evidence>
<dbReference type="OrthoDB" id="2423964at2759"/>
<dbReference type="GO" id="GO:0005524">
    <property type="term" value="F:ATP binding"/>
    <property type="evidence" value="ECO:0007669"/>
    <property type="project" value="InterPro"/>
</dbReference>
<keyword evidence="2" id="KW-0436">Ligase</keyword>
<evidence type="ECO:0000313" key="3">
    <source>
        <dbReference type="Proteomes" id="UP000245207"/>
    </source>
</evidence>
<accession>A0A2U1LH67</accession>
<proteinExistence type="predicted"/>
<gene>
    <name evidence="2" type="ORF">CTI12_AA485730</name>
</gene>
<comment type="caution">
    <text evidence="2">The sequence shown here is derived from an EMBL/GenBank/DDBJ whole genome shotgun (WGS) entry which is preliminary data.</text>
</comment>
<dbReference type="InterPro" id="IPR002318">
    <property type="entry name" value="Ala-tRNA-lgiase_IIc"/>
</dbReference>
<dbReference type="GO" id="GO:0004813">
    <property type="term" value="F:alanine-tRNA ligase activity"/>
    <property type="evidence" value="ECO:0007669"/>
    <property type="project" value="InterPro"/>
</dbReference>
<dbReference type="InterPro" id="IPR018164">
    <property type="entry name" value="Ala-tRNA-synth_IIc_N"/>
</dbReference>
<dbReference type="Pfam" id="PF01411">
    <property type="entry name" value="tRNA-synt_2c"/>
    <property type="match status" value="1"/>
</dbReference>
<dbReference type="PANTHER" id="PTHR11777:SF9">
    <property type="entry name" value="ALANINE--TRNA LIGASE, CYTOPLASMIC"/>
    <property type="match status" value="1"/>
</dbReference>
<feature type="domain" description="Alanyl-tRNA synthetase class IIc N-terminal" evidence="1">
    <location>
        <begin position="14"/>
        <end position="53"/>
    </location>
</feature>
<dbReference type="GO" id="GO:0005829">
    <property type="term" value="C:cytosol"/>
    <property type="evidence" value="ECO:0007669"/>
    <property type="project" value="TreeGrafter"/>
</dbReference>
<dbReference type="InterPro" id="IPR050058">
    <property type="entry name" value="Ala-tRNA_ligase"/>
</dbReference>
<dbReference type="PANTHER" id="PTHR11777">
    <property type="entry name" value="ALANYL-TRNA SYNTHETASE"/>
    <property type="match status" value="1"/>
</dbReference>
<dbReference type="AlphaFoldDB" id="A0A2U1LH67"/>
<dbReference type="STRING" id="35608.A0A2U1LH67"/>
<dbReference type="Proteomes" id="UP000245207">
    <property type="component" value="Unassembled WGS sequence"/>
</dbReference>
<dbReference type="GO" id="GO:0002161">
    <property type="term" value="F:aminoacyl-tRNA deacylase activity"/>
    <property type="evidence" value="ECO:0007669"/>
    <property type="project" value="TreeGrafter"/>
</dbReference>
<reference evidence="2 3" key="1">
    <citation type="journal article" date="2018" name="Mol. Plant">
        <title>The genome of Artemisia annua provides insight into the evolution of Asteraceae family and artemisinin biosynthesis.</title>
        <authorList>
            <person name="Shen Q."/>
            <person name="Zhang L."/>
            <person name="Liao Z."/>
            <person name="Wang S."/>
            <person name="Yan T."/>
            <person name="Shi P."/>
            <person name="Liu M."/>
            <person name="Fu X."/>
            <person name="Pan Q."/>
            <person name="Wang Y."/>
            <person name="Lv Z."/>
            <person name="Lu X."/>
            <person name="Zhang F."/>
            <person name="Jiang W."/>
            <person name="Ma Y."/>
            <person name="Chen M."/>
            <person name="Hao X."/>
            <person name="Li L."/>
            <person name="Tang Y."/>
            <person name="Lv G."/>
            <person name="Zhou Y."/>
            <person name="Sun X."/>
            <person name="Brodelius P.E."/>
            <person name="Rose J.K.C."/>
            <person name="Tang K."/>
        </authorList>
    </citation>
    <scope>NUCLEOTIDE SEQUENCE [LARGE SCALE GENOMIC DNA]</scope>
    <source>
        <strain evidence="3">cv. Huhao1</strain>
        <tissue evidence="2">Leaf</tissue>
    </source>
</reference>
<dbReference type="PRINTS" id="PR00980">
    <property type="entry name" value="TRNASYNTHALA"/>
</dbReference>
<dbReference type="SUPFAM" id="SSF101353">
    <property type="entry name" value="Putative anticodon-binding domain of alanyl-tRNA synthetase (AlaRS)"/>
    <property type="match status" value="1"/>
</dbReference>
<sequence>MVGSLALPKFASFALKVQVIGDHMRAIVYLISDVVFPSNIGRGYVVRRLIRRAPFRRKRKSVCTESCFFIRMGSFRRKMKSVCTLHCRFSDMEADHTIHLVIHGMDMLSIQKRRNLVRRTREVRYRKDMNRLKDIQEAAPNPFAGN</sequence>
<dbReference type="GO" id="GO:0006419">
    <property type="term" value="P:alanyl-tRNA aminoacylation"/>
    <property type="evidence" value="ECO:0007669"/>
    <property type="project" value="InterPro"/>
</dbReference>
<organism evidence="2 3">
    <name type="scientific">Artemisia annua</name>
    <name type="common">Sweet wormwood</name>
    <dbReference type="NCBI Taxonomy" id="35608"/>
    <lineage>
        <taxon>Eukaryota</taxon>
        <taxon>Viridiplantae</taxon>
        <taxon>Streptophyta</taxon>
        <taxon>Embryophyta</taxon>
        <taxon>Tracheophyta</taxon>
        <taxon>Spermatophyta</taxon>
        <taxon>Magnoliopsida</taxon>
        <taxon>eudicotyledons</taxon>
        <taxon>Gunneridae</taxon>
        <taxon>Pentapetalae</taxon>
        <taxon>asterids</taxon>
        <taxon>campanulids</taxon>
        <taxon>Asterales</taxon>
        <taxon>Asteraceae</taxon>
        <taxon>Asteroideae</taxon>
        <taxon>Anthemideae</taxon>
        <taxon>Artemisiinae</taxon>
        <taxon>Artemisia</taxon>
    </lineage>
</organism>
<dbReference type="EMBL" id="PKPP01009394">
    <property type="protein sequence ID" value="PWA48354.1"/>
    <property type="molecule type" value="Genomic_DNA"/>
</dbReference>
<keyword evidence="3" id="KW-1185">Reference proteome</keyword>
<dbReference type="InterPro" id="IPR018162">
    <property type="entry name" value="Ala-tRNA-ligase_IIc_anticod-bd"/>
</dbReference>
<name>A0A2U1LH67_ARTAN</name>
<protein>
    <submittedName>
        <fullName evidence="2">Alanine--tRNA ligase</fullName>
    </submittedName>
</protein>
<evidence type="ECO:0000313" key="2">
    <source>
        <dbReference type="EMBL" id="PWA48354.1"/>
    </source>
</evidence>